<accession>A0A0F9CPK1</accession>
<reference evidence="1" key="1">
    <citation type="journal article" date="2015" name="Nature">
        <title>Complex archaea that bridge the gap between prokaryotes and eukaryotes.</title>
        <authorList>
            <person name="Spang A."/>
            <person name="Saw J.H."/>
            <person name="Jorgensen S.L."/>
            <person name="Zaremba-Niedzwiedzka K."/>
            <person name="Martijn J."/>
            <person name="Lind A.E."/>
            <person name="van Eijk R."/>
            <person name="Schleper C."/>
            <person name="Guy L."/>
            <person name="Ettema T.J."/>
        </authorList>
    </citation>
    <scope>NUCLEOTIDE SEQUENCE</scope>
</reference>
<name>A0A0F9CPK1_9ZZZZ</name>
<gene>
    <name evidence="1" type="ORF">LCGC14_2298670</name>
</gene>
<organism evidence="1">
    <name type="scientific">marine sediment metagenome</name>
    <dbReference type="NCBI Taxonomy" id="412755"/>
    <lineage>
        <taxon>unclassified sequences</taxon>
        <taxon>metagenomes</taxon>
        <taxon>ecological metagenomes</taxon>
    </lineage>
</organism>
<dbReference type="AlphaFoldDB" id="A0A0F9CPK1"/>
<comment type="caution">
    <text evidence="1">The sequence shown here is derived from an EMBL/GenBank/DDBJ whole genome shotgun (WGS) entry which is preliminary data.</text>
</comment>
<dbReference type="SUPFAM" id="SSF82185">
    <property type="entry name" value="Histone H3 K4-specific methyltransferase SET7/9 N-terminal domain"/>
    <property type="match status" value="1"/>
</dbReference>
<sequence>MTWKAIKFIYREVLICNSKIKYFGGNKYKITKYFDNGQKFWEAEFENDMRHGKSTGWTRYGEELYNDEYIHGKLI</sequence>
<dbReference type="EMBL" id="LAZR01032354">
    <property type="protein sequence ID" value="KKL51119.1"/>
    <property type="molecule type" value="Genomic_DNA"/>
</dbReference>
<protein>
    <submittedName>
        <fullName evidence="1">Uncharacterized protein</fullName>
    </submittedName>
</protein>
<evidence type="ECO:0000313" key="1">
    <source>
        <dbReference type="EMBL" id="KKL51119.1"/>
    </source>
</evidence>
<proteinExistence type="predicted"/>